<comment type="caution">
    <text evidence="1">The sequence shown here is derived from an EMBL/GenBank/DDBJ whole genome shotgun (WGS) entry which is preliminary data.</text>
</comment>
<evidence type="ECO:0000313" key="2">
    <source>
        <dbReference type="Proteomes" id="UP000828390"/>
    </source>
</evidence>
<proteinExistence type="predicted"/>
<organism evidence="1 2">
    <name type="scientific">Dreissena polymorpha</name>
    <name type="common">Zebra mussel</name>
    <name type="synonym">Mytilus polymorpha</name>
    <dbReference type="NCBI Taxonomy" id="45954"/>
    <lineage>
        <taxon>Eukaryota</taxon>
        <taxon>Metazoa</taxon>
        <taxon>Spiralia</taxon>
        <taxon>Lophotrochozoa</taxon>
        <taxon>Mollusca</taxon>
        <taxon>Bivalvia</taxon>
        <taxon>Autobranchia</taxon>
        <taxon>Heteroconchia</taxon>
        <taxon>Euheterodonta</taxon>
        <taxon>Imparidentia</taxon>
        <taxon>Neoheterodontei</taxon>
        <taxon>Myida</taxon>
        <taxon>Dreissenoidea</taxon>
        <taxon>Dreissenidae</taxon>
        <taxon>Dreissena</taxon>
    </lineage>
</organism>
<gene>
    <name evidence="1" type="ORF">DPMN_032247</name>
</gene>
<reference evidence="1" key="1">
    <citation type="journal article" date="2019" name="bioRxiv">
        <title>The Genome of the Zebra Mussel, Dreissena polymorpha: A Resource for Invasive Species Research.</title>
        <authorList>
            <person name="McCartney M.A."/>
            <person name="Auch B."/>
            <person name="Kono T."/>
            <person name="Mallez S."/>
            <person name="Zhang Y."/>
            <person name="Obille A."/>
            <person name="Becker A."/>
            <person name="Abrahante J.E."/>
            <person name="Garbe J."/>
            <person name="Badalamenti J.P."/>
            <person name="Herman A."/>
            <person name="Mangelson H."/>
            <person name="Liachko I."/>
            <person name="Sullivan S."/>
            <person name="Sone E.D."/>
            <person name="Koren S."/>
            <person name="Silverstein K.A.T."/>
            <person name="Beckman K.B."/>
            <person name="Gohl D.M."/>
        </authorList>
    </citation>
    <scope>NUCLEOTIDE SEQUENCE</scope>
    <source>
        <strain evidence="1">Duluth1</strain>
        <tissue evidence="1">Whole animal</tissue>
    </source>
</reference>
<keyword evidence="2" id="KW-1185">Reference proteome</keyword>
<name>A0A9D4M3L2_DREPO</name>
<evidence type="ECO:0000313" key="1">
    <source>
        <dbReference type="EMBL" id="KAH3869089.1"/>
    </source>
</evidence>
<accession>A0A9D4M3L2</accession>
<protein>
    <submittedName>
        <fullName evidence="1">Uncharacterized protein</fullName>
    </submittedName>
</protein>
<sequence>MIEQGGLVCGLGNKVGRYTTRSLGEKEDKMVQIQSSTRLGSTQDQERISTLQGFVHHRGSS</sequence>
<dbReference type="Proteomes" id="UP000828390">
    <property type="component" value="Unassembled WGS sequence"/>
</dbReference>
<reference evidence="1" key="2">
    <citation type="submission" date="2020-11" db="EMBL/GenBank/DDBJ databases">
        <authorList>
            <person name="McCartney M.A."/>
            <person name="Auch B."/>
            <person name="Kono T."/>
            <person name="Mallez S."/>
            <person name="Becker A."/>
            <person name="Gohl D.M."/>
            <person name="Silverstein K.A.T."/>
            <person name="Koren S."/>
            <person name="Bechman K.B."/>
            <person name="Herman A."/>
            <person name="Abrahante J.E."/>
            <person name="Garbe J."/>
        </authorList>
    </citation>
    <scope>NUCLEOTIDE SEQUENCE</scope>
    <source>
        <strain evidence="1">Duluth1</strain>
        <tissue evidence="1">Whole animal</tissue>
    </source>
</reference>
<dbReference type="EMBL" id="JAIWYP010000002">
    <property type="protein sequence ID" value="KAH3869089.1"/>
    <property type="molecule type" value="Genomic_DNA"/>
</dbReference>
<dbReference type="AlphaFoldDB" id="A0A9D4M3L2"/>